<protein>
    <submittedName>
        <fullName evidence="2">Uncharacterized protein</fullName>
    </submittedName>
</protein>
<sequence length="59" mass="6593">MADEGRVALYFLEPGEFPLPGKVTYDREYTPFRNILPEEFTGTPCSTPTWSSSPGSPRP</sequence>
<evidence type="ECO:0000256" key="1">
    <source>
        <dbReference type="SAM" id="MobiDB-lite"/>
    </source>
</evidence>
<dbReference type="AlphaFoldDB" id="U1QHW9"/>
<dbReference type="EMBL" id="AWSD01000064">
    <property type="protein sequence ID" value="ERH21459.1"/>
    <property type="molecule type" value="Genomic_DNA"/>
</dbReference>
<comment type="caution">
    <text evidence="2">The sequence shown here is derived from an EMBL/GenBank/DDBJ whole genome shotgun (WGS) entry which is preliminary data.</text>
</comment>
<organism evidence="2 3">
    <name type="scientific">Actinomyces johnsonii F0510</name>
    <dbReference type="NCBI Taxonomy" id="1227262"/>
    <lineage>
        <taxon>Bacteria</taxon>
        <taxon>Bacillati</taxon>
        <taxon>Actinomycetota</taxon>
        <taxon>Actinomycetes</taxon>
        <taxon>Actinomycetales</taxon>
        <taxon>Actinomycetaceae</taxon>
        <taxon>Actinomyces</taxon>
    </lineage>
</organism>
<evidence type="ECO:0000313" key="3">
    <source>
        <dbReference type="Proteomes" id="UP000016498"/>
    </source>
</evidence>
<reference evidence="2 3" key="1">
    <citation type="submission" date="2013-06" db="EMBL/GenBank/DDBJ databases">
        <authorList>
            <person name="Weinstock G."/>
            <person name="Sodergren E."/>
            <person name="Lobos E.A."/>
            <person name="Fulton L."/>
            <person name="Fulton R."/>
            <person name="Courtney L."/>
            <person name="Fronick C."/>
            <person name="O'Laughlin M."/>
            <person name="Godfrey J."/>
            <person name="Wilson R.M."/>
            <person name="Miner T."/>
            <person name="Farmer C."/>
            <person name="Delehaunty K."/>
            <person name="Cordes M."/>
            <person name="Minx P."/>
            <person name="Tomlinson C."/>
            <person name="Chen J."/>
            <person name="Wollam A."/>
            <person name="Pepin K.H."/>
            <person name="Bhonagiri V."/>
            <person name="Zhang X."/>
            <person name="Warren W."/>
            <person name="Mitreva M."/>
            <person name="Mardis E.R."/>
            <person name="Wilson R.K."/>
        </authorList>
    </citation>
    <scope>NUCLEOTIDE SEQUENCE [LARGE SCALE GENOMIC DNA]</scope>
    <source>
        <strain evidence="2 3">F0510</strain>
    </source>
</reference>
<evidence type="ECO:0000313" key="2">
    <source>
        <dbReference type="EMBL" id="ERH21459.1"/>
    </source>
</evidence>
<dbReference type="PATRIC" id="fig|1227262.3.peg.498"/>
<gene>
    <name evidence="2" type="ORF">HMPREF1549_00628</name>
</gene>
<feature type="compositionally biased region" description="Low complexity" evidence="1">
    <location>
        <begin position="41"/>
        <end position="59"/>
    </location>
</feature>
<proteinExistence type="predicted"/>
<name>U1QHW9_9ACTO</name>
<feature type="region of interest" description="Disordered" evidence="1">
    <location>
        <begin position="40"/>
        <end position="59"/>
    </location>
</feature>
<dbReference type="RefSeq" id="WP_021605359.1">
    <property type="nucleotide sequence ID" value="NZ_KE951579.1"/>
</dbReference>
<dbReference type="HOGENOM" id="CLU_2949826_0_0_11"/>
<accession>U1QHW9</accession>
<dbReference type="Proteomes" id="UP000016498">
    <property type="component" value="Unassembled WGS sequence"/>
</dbReference>